<feature type="transmembrane region" description="Helical" evidence="5">
    <location>
        <begin position="280"/>
        <end position="297"/>
    </location>
</feature>
<dbReference type="InterPro" id="IPR052165">
    <property type="entry name" value="Membrane_assoc_protease"/>
</dbReference>
<keyword evidence="3 5" id="KW-1133">Transmembrane helix</keyword>
<dbReference type="Pfam" id="PF25145">
    <property type="entry name" value="NfeD1b_N"/>
    <property type="match status" value="1"/>
</dbReference>
<feature type="transmembrane region" description="Helical" evidence="5">
    <location>
        <begin position="303"/>
        <end position="319"/>
    </location>
</feature>
<accession>A0A0S4KSY7</accession>
<dbReference type="PANTHER" id="PTHR33507">
    <property type="entry name" value="INNER MEMBRANE PROTEIN YBBJ"/>
    <property type="match status" value="1"/>
</dbReference>
<dbReference type="Gene3D" id="2.40.50.140">
    <property type="entry name" value="Nucleic acid-binding proteins"/>
    <property type="match status" value="1"/>
</dbReference>
<evidence type="ECO:0000256" key="4">
    <source>
        <dbReference type="ARBA" id="ARBA00023136"/>
    </source>
</evidence>
<comment type="subcellular location">
    <subcellularLocation>
        <location evidence="1">Membrane</location>
        <topology evidence="1">Multi-pass membrane protein</topology>
    </subcellularLocation>
</comment>
<evidence type="ECO:0000256" key="1">
    <source>
        <dbReference type="ARBA" id="ARBA00004141"/>
    </source>
</evidence>
<evidence type="ECO:0000259" key="7">
    <source>
        <dbReference type="Pfam" id="PF01957"/>
    </source>
</evidence>
<keyword evidence="2 5" id="KW-0812">Transmembrane</keyword>
<dbReference type="Proteomes" id="UP000066284">
    <property type="component" value="Chromosome 1"/>
</dbReference>
<dbReference type="CDD" id="cd07020">
    <property type="entry name" value="Clp_protease_NfeD_1"/>
    <property type="match status" value="1"/>
</dbReference>
<feature type="signal peptide" evidence="6">
    <location>
        <begin position="1"/>
        <end position="43"/>
    </location>
</feature>
<evidence type="ECO:0000259" key="8">
    <source>
        <dbReference type="Pfam" id="PF24961"/>
    </source>
</evidence>
<dbReference type="RefSeq" id="WP_158023252.1">
    <property type="nucleotide sequence ID" value="NZ_LN885086.1"/>
</dbReference>
<dbReference type="InterPro" id="IPR056739">
    <property type="entry name" value="NfeD_membrane"/>
</dbReference>
<keyword evidence="4 5" id="KW-0472">Membrane</keyword>
<feature type="chain" id="PRO_5006623541" evidence="6">
    <location>
        <begin position="44"/>
        <end position="451"/>
    </location>
</feature>
<feature type="domain" description="NfeD1b N-terminal" evidence="9">
    <location>
        <begin position="55"/>
        <end position="208"/>
    </location>
</feature>
<evidence type="ECO:0000313" key="11">
    <source>
        <dbReference type="Proteomes" id="UP000066284"/>
    </source>
</evidence>
<dbReference type="EMBL" id="LN885086">
    <property type="protein sequence ID" value="CUQ66282.1"/>
    <property type="molecule type" value="Genomic_DNA"/>
</dbReference>
<name>A0A0S4KSY7_9BACT</name>
<gene>
    <name evidence="10" type="ORF">NITINOP_1307</name>
</gene>
<feature type="domain" description="NfeD integral membrane" evidence="8">
    <location>
        <begin position="257"/>
        <end position="373"/>
    </location>
</feature>
<keyword evidence="11" id="KW-1185">Reference proteome</keyword>
<dbReference type="Gene3D" id="3.90.226.10">
    <property type="entry name" value="2-enoyl-CoA Hydratase, Chain A, domain 1"/>
    <property type="match status" value="1"/>
</dbReference>
<dbReference type="GO" id="GO:0006508">
    <property type="term" value="P:proteolysis"/>
    <property type="evidence" value="ECO:0007669"/>
    <property type="project" value="UniProtKB-KW"/>
</dbReference>
<keyword evidence="10" id="KW-0378">Hydrolase</keyword>
<dbReference type="STRING" id="1715989.NITINOP_1307"/>
<evidence type="ECO:0000313" key="10">
    <source>
        <dbReference type="EMBL" id="CUQ66282.1"/>
    </source>
</evidence>
<dbReference type="InterPro" id="IPR056738">
    <property type="entry name" value="NfeD1b_N"/>
</dbReference>
<evidence type="ECO:0000256" key="6">
    <source>
        <dbReference type="SAM" id="SignalP"/>
    </source>
</evidence>
<dbReference type="SUPFAM" id="SSF141322">
    <property type="entry name" value="NfeD domain-like"/>
    <property type="match status" value="1"/>
</dbReference>
<evidence type="ECO:0000256" key="2">
    <source>
        <dbReference type="ARBA" id="ARBA00022692"/>
    </source>
</evidence>
<dbReference type="GO" id="GO:0016020">
    <property type="term" value="C:membrane"/>
    <property type="evidence" value="ECO:0007669"/>
    <property type="project" value="UniProtKB-SubCell"/>
</dbReference>
<dbReference type="InterPro" id="IPR012340">
    <property type="entry name" value="NA-bd_OB-fold"/>
</dbReference>
<evidence type="ECO:0000256" key="3">
    <source>
        <dbReference type="ARBA" id="ARBA00022989"/>
    </source>
</evidence>
<evidence type="ECO:0000259" key="9">
    <source>
        <dbReference type="Pfam" id="PF25145"/>
    </source>
</evidence>
<dbReference type="OrthoDB" id="9806253at2"/>
<dbReference type="InterPro" id="IPR002810">
    <property type="entry name" value="NfeD-like_C"/>
</dbReference>
<proteinExistence type="predicted"/>
<dbReference type="Pfam" id="PF01957">
    <property type="entry name" value="NfeD"/>
    <property type="match status" value="1"/>
</dbReference>
<dbReference type="FunFam" id="3.90.226.10:FF:000089">
    <property type="entry name" value="Membrane-bound serine protease"/>
    <property type="match status" value="1"/>
</dbReference>
<dbReference type="PANTHER" id="PTHR33507:SF4">
    <property type="entry name" value="NODULATION COMPETITIVENESS PROTEIN NFED"/>
    <property type="match status" value="1"/>
</dbReference>
<feature type="domain" description="NfeD-like C-terminal" evidence="7">
    <location>
        <begin position="390"/>
        <end position="444"/>
    </location>
</feature>
<feature type="transmembrane region" description="Helical" evidence="5">
    <location>
        <begin position="326"/>
        <end position="345"/>
    </location>
</feature>
<organism evidence="10 11">
    <name type="scientific">Candidatus Nitrospira inopinata</name>
    <dbReference type="NCBI Taxonomy" id="1715989"/>
    <lineage>
        <taxon>Bacteria</taxon>
        <taxon>Pseudomonadati</taxon>
        <taxon>Nitrospirota</taxon>
        <taxon>Nitrospiria</taxon>
        <taxon>Nitrospirales</taxon>
        <taxon>Nitrospiraceae</taxon>
        <taxon>Nitrospira</taxon>
    </lineage>
</organism>
<dbReference type="GO" id="GO:0008233">
    <property type="term" value="F:peptidase activity"/>
    <property type="evidence" value="ECO:0007669"/>
    <property type="project" value="UniProtKB-KW"/>
</dbReference>
<dbReference type="AlphaFoldDB" id="A0A0S4KSY7"/>
<dbReference type="InterPro" id="IPR029045">
    <property type="entry name" value="ClpP/crotonase-like_dom_sf"/>
</dbReference>
<dbReference type="KEGG" id="nio:NITINOP_1307"/>
<reference evidence="11" key="1">
    <citation type="submission" date="2015-09" db="EMBL/GenBank/DDBJ databases">
        <authorList>
            <person name="Daims H."/>
        </authorList>
    </citation>
    <scope>NUCLEOTIDE SEQUENCE [LARGE SCALE GENOMIC DNA]</scope>
</reference>
<dbReference type="SUPFAM" id="SSF52096">
    <property type="entry name" value="ClpP/crotonase"/>
    <property type="match status" value="1"/>
</dbReference>
<sequence>MKARMYGRSLIRWLPPSQDAVSAVCRLALCAAALFLNSPESHAGEILVATYEGVINPVAAEYIHDALAAAESTSAQAVILRLDTPGGLDTSMRLIVKDITGSPIPVIVFVAPSGGRAASAGVFITMAAHVAAMAPGTNIGAAHPVAMGGGEMDKTMKEKVENDAVAYIKSIAEQRGRNASWAEDAVRKSVSATEQEALKLKIIDLIAEDIPALLKQLNGRKVAMAGGPVTLATEGAFLREFPMGLRLELLKALSDPNIAYLLMTIGTIGILAELYNPGAILPGIVGAISLILAFYSLQSLPVNYAGVLLFILGIVFFILEATVTSYGLLAIGGVISMVLGSLMLIKSDAEFFRISWSVMIPVIIATAAVSLLIVGMGVRALRRSPQTGSEGMIGAVGVAKTALRPDGKLMIHGELWDAVSDSPLEEGATAKVLRIEGLTLYVTPVFQKKEA</sequence>
<keyword evidence="10" id="KW-0645">Protease</keyword>
<protein>
    <submittedName>
        <fullName evidence="10">Membrane-bound serine protease</fullName>
    </submittedName>
</protein>
<evidence type="ECO:0000256" key="5">
    <source>
        <dbReference type="SAM" id="Phobius"/>
    </source>
</evidence>
<dbReference type="Pfam" id="PF24961">
    <property type="entry name" value="NfeD_membrane"/>
    <property type="match status" value="1"/>
</dbReference>
<feature type="transmembrane region" description="Helical" evidence="5">
    <location>
        <begin position="351"/>
        <end position="374"/>
    </location>
</feature>
<keyword evidence="6" id="KW-0732">Signal</keyword>